<feature type="signal peptide" evidence="1">
    <location>
        <begin position="1"/>
        <end position="27"/>
    </location>
</feature>
<dbReference type="Proteomes" id="UP001501521">
    <property type="component" value="Unassembled WGS sequence"/>
</dbReference>
<dbReference type="EMBL" id="BAABLV010000042">
    <property type="protein sequence ID" value="GAA4907594.1"/>
    <property type="molecule type" value="Genomic_DNA"/>
</dbReference>
<dbReference type="RefSeq" id="WP_345584119.1">
    <property type="nucleotide sequence ID" value="NZ_BAABLV010000042.1"/>
</dbReference>
<evidence type="ECO:0000313" key="2">
    <source>
        <dbReference type="EMBL" id="GAA4907594.1"/>
    </source>
</evidence>
<sequence length="438" mass="46893">MLKKFLGAAAAAVLALGGAAVAPQAHADGTSQPIGIAPVQLTKRSVATETTPTSLSPLSEVLCFATRCGLSTPITVGTNAWREGAPIRINVTGQKNKTVQVRAYAVRQDNGKLAAVAISNSVAATPTGATSDGYGYVRVEATVGQIPAPFNGAEVIVQTADWTPQLSLVPADTSAAEPGKVHITQVLSSRGRDLGFVEEYFTDTFHRRLDTAIPGHRYSVQLLRSGRWVTIDNQGPATVGDLGTASIQAKVPADLPTGKYRTRIVNITRNITDLTPDVEGAYFTWTLNATPPKPTDPGFNVYTTPGLWDYNGRKWKTSCEAYSATERCRTEIWATQILYKAGTFSRVDGWAFNNLTYKPSPRSLWKGNPLGGNGVVGHAGQWTAADGRQWRVECDTASTGRGGCRSYAMAKVAEATSPGAATYHVVDKWLFNNIVQFS</sequence>
<accession>A0ABP9FLE1</accession>
<keyword evidence="3" id="KW-1185">Reference proteome</keyword>
<feature type="chain" id="PRO_5045943341" evidence="1">
    <location>
        <begin position="28"/>
        <end position="438"/>
    </location>
</feature>
<comment type="caution">
    <text evidence="2">The sequence shown here is derived from an EMBL/GenBank/DDBJ whole genome shotgun (WGS) entry which is preliminary data.</text>
</comment>
<keyword evidence="1" id="KW-0732">Signal</keyword>
<name>A0ABP9FLE1_9ACTN</name>
<evidence type="ECO:0000256" key="1">
    <source>
        <dbReference type="SAM" id="SignalP"/>
    </source>
</evidence>
<evidence type="ECO:0000313" key="3">
    <source>
        <dbReference type="Proteomes" id="UP001501521"/>
    </source>
</evidence>
<reference evidence="3" key="1">
    <citation type="journal article" date="2019" name="Int. J. Syst. Evol. Microbiol.">
        <title>The Global Catalogue of Microorganisms (GCM) 10K type strain sequencing project: providing services to taxonomists for standard genome sequencing and annotation.</title>
        <authorList>
            <consortium name="The Broad Institute Genomics Platform"/>
            <consortium name="The Broad Institute Genome Sequencing Center for Infectious Disease"/>
            <person name="Wu L."/>
            <person name="Ma J."/>
        </authorList>
    </citation>
    <scope>NUCLEOTIDE SEQUENCE [LARGE SCALE GENOMIC DNA]</scope>
    <source>
        <strain evidence="3">JCM 19125</strain>
    </source>
</reference>
<gene>
    <name evidence="2" type="ORF">GCM10025789_28870</name>
</gene>
<proteinExistence type="predicted"/>
<organism evidence="2 3">
    <name type="scientific">Tessaracoccus lubricantis</name>
    <dbReference type="NCBI Taxonomy" id="545543"/>
    <lineage>
        <taxon>Bacteria</taxon>
        <taxon>Bacillati</taxon>
        <taxon>Actinomycetota</taxon>
        <taxon>Actinomycetes</taxon>
        <taxon>Propionibacteriales</taxon>
        <taxon>Propionibacteriaceae</taxon>
        <taxon>Tessaracoccus</taxon>
    </lineage>
</organism>
<protein>
    <submittedName>
        <fullName evidence="2">Uncharacterized protein</fullName>
    </submittedName>
</protein>